<evidence type="ECO:0000313" key="3">
    <source>
        <dbReference type="Proteomes" id="UP000705508"/>
    </source>
</evidence>
<dbReference type="AlphaFoldDB" id="A0A938XCU9"/>
<feature type="domain" description="HTH cro/C1-type" evidence="1">
    <location>
        <begin position="7"/>
        <end position="46"/>
    </location>
</feature>
<dbReference type="GO" id="GO:0003677">
    <property type="term" value="F:DNA binding"/>
    <property type="evidence" value="ECO:0007669"/>
    <property type="project" value="InterPro"/>
</dbReference>
<protein>
    <submittedName>
        <fullName evidence="2">Helix-turn-helix transcriptional regulator</fullName>
    </submittedName>
</protein>
<dbReference type="SUPFAM" id="SSF47413">
    <property type="entry name" value="lambda repressor-like DNA-binding domains"/>
    <property type="match status" value="1"/>
</dbReference>
<dbReference type="Proteomes" id="UP000705508">
    <property type="component" value="Unassembled WGS sequence"/>
</dbReference>
<accession>A0A938XCU9</accession>
<dbReference type="SMART" id="SM00530">
    <property type="entry name" value="HTH_XRE"/>
    <property type="match status" value="1"/>
</dbReference>
<gene>
    <name evidence="2" type="ORF">H6A20_08650</name>
</gene>
<dbReference type="CDD" id="cd00093">
    <property type="entry name" value="HTH_XRE"/>
    <property type="match status" value="1"/>
</dbReference>
<evidence type="ECO:0000313" key="2">
    <source>
        <dbReference type="EMBL" id="MBM6948717.1"/>
    </source>
</evidence>
<dbReference type="PROSITE" id="PS50943">
    <property type="entry name" value="HTH_CROC1"/>
    <property type="match status" value="1"/>
</dbReference>
<dbReference type="InterPro" id="IPR001387">
    <property type="entry name" value="Cro/C1-type_HTH"/>
</dbReference>
<evidence type="ECO:0000259" key="1">
    <source>
        <dbReference type="PROSITE" id="PS50943"/>
    </source>
</evidence>
<reference evidence="2" key="2">
    <citation type="journal article" date="2021" name="Sci. Rep.">
        <title>The distribution of antibiotic resistance genes in chicken gut microbiota commensals.</title>
        <authorList>
            <person name="Juricova H."/>
            <person name="Matiasovicova J."/>
            <person name="Kubasova T."/>
            <person name="Cejkova D."/>
            <person name="Rychlik I."/>
        </authorList>
    </citation>
    <scope>NUCLEOTIDE SEQUENCE</scope>
    <source>
        <strain evidence="2">An582</strain>
    </source>
</reference>
<dbReference type="EMBL" id="JACJKS010000011">
    <property type="protein sequence ID" value="MBM6948717.1"/>
    <property type="molecule type" value="Genomic_DNA"/>
</dbReference>
<dbReference type="RefSeq" id="WP_204906724.1">
    <property type="nucleotide sequence ID" value="NZ_JACJKS010000011.1"/>
</dbReference>
<comment type="caution">
    <text evidence="2">The sequence shown here is derived from an EMBL/GenBank/DDBJ whole genome shotgun (WGS) entry which is preliminary data.</text>
</comment>
<dbReference type="InterPro" id="IPR010982">
    <property type="entry name" value="Lambda_DNA-bd_dom_sf"/>
</dbReference>
<reference evidence="2" key="1">
    <citation type="submission" date="2020-08" db="EMBL/GenBank/DDBJ databases">
        <authorList>
            <person name="Cejkova D."/>
            <person name="Kubasova T."/>
            <person name="Jahodarova E."/>
            <person name="Rychlik I."/>
        </authorList>
    </citation>
    <scope>NUCLEOTIDE SEQUENCE</scope>
    <source>
        <strain evidence="2">An582</strain>
    </source>
</reference>
<name>A0A938XCU9_9CLOT</name>
<proteinExistence type="predicted"/>
<organism evidence="2 3">
    <name type="scientific">Mordavella massiliensis</name>
    <dbReference type="NCBI Taxonomy" id="1871024"/>
    <lineage>
        <taxon>Bacteria</taxon>
        <taxon>Bacillati</taxon>
        <taxon>Bacillota</taxon>
        <taxon>Clostridia</taxon>
        <taxon>Eubacteriales</taxon>
        <taxon>Clostridiaceae</taxon>
        <taxon>Mordavella</taxon>
    </lineage>
</organism>
<dbReference type="Gene3D" id="1.10.260.40">
    <property type="entry name" value="lambda repressor-like DNA-binding domains"/>
    <property type="match status" value="1"/>
</dbReference>
<dbReference type="Pfam" id="PF01381">
    <property type="entry name" value="HTH_3"/>
    <property type="match status" value="1"/>
</dbReference>
<sequence length="577" mass="66621">MDFKDKLSEYIEMLGCTGKELSEASGISAATISRYRSGERVPDTETENFANLVEGIVHIAERKNRTDLTVQSVSDAFAPYVRNNTIDVAKLQENFNVLLTVLPVSISELSRFLNFDASHISRIRNGQRQPANPHEFAAGVSSFIARRYTNETQRNIVSELICCKPEELSDYSSFQSMLAEWLLNGTGKFRDYMSGFLEKLDEFDLNEYIRAIHFDEWKVPSVPFQLPTSKTYFGLKEFMDSELAFLKATVLSKSKEPVIMYSDMPMGEMAKDPDFPKKWMFGMAMMLKKGLHLNHIHNIDRSFEEMMLGLESWIPMYMTGQVCPYYLKNVQGNIFSHFLKVSGSVALTGEAISGYHTDGKYYLTKNKEEVAYYKKRAKQLLSKAYPLMEIFRSEQAQTYNKFLQDNAETAGNRYYILSSLSLHTITDELLHQILSRNNIPETDALQIRQHVISQRGLADKIMRHSFITEEIPVLTREEFGKYPIVLPLSGMFYEKDILYSWEDYQKHLRLIQDYPKQHPHYRMTENPGSPFRNIQICIHEGKCVTVSKNKTPSIHFLIRHPKMRNAFENMSIPIVES</sequence>